<evidence type="ECO:0000256" key="1">
    <source>
        <dbReference type="SAM" id="Phobius"/>
    </source>
</evidence>
<name>A0A9X9WXQ7_9PROT</name>
<dbReference type="Proteomes" id="UP001138751">
    <property type="component" value="Unassembled WGS sequence"/>
</dbReference>
<organism evidence="2 3">
    <name type="scientific">Neoroseomonas soli</name>
    <dbReference type="NCBI Taxonomy" id="1081025"/>
    <lineage>
        <taxon>Bacteria</taxon>
        <taxon>Pseudomonadati</taxon>
        <taxon>Pseudomonadota</taxon>
        <taxon>Alphaproteobacteria</taxon>
        <taxon>Acetobacterales</taxon>
        <taxon>Acetobacteraceae</taxon>
        <taxon>Neoroseomonas</taxon>
    </lineage>
</organism>
<dbReference type="EMBL" id="JAAEDM010000029">
    <property type="protein sequence ID" value="MBR0671936.1"/>
    <property type="molecule type" value="Genomic_DNA"/>
</dbReference>
<dbReference type="InterPro" id="IPR036596">
    <property type="entry name" value="Cyt-C_aa3_sf"/>
</dbReference>
<feature type="transmembrane region" description="Helical" evidence="1">
    <location>
        <begin position="31"/>
        <end position="50"/>
    </location>
</feature>
<reference evidence="2" key="1">
    <citation type="submission" date="2020-01" db="EMBL/GenBank/DDBJ databases">
        <authorList>
            <person name="Rat A."/>
        </authorList>
    </citation>
    <scope>NUCLEOTIDE SEQUENCE</scope>
    <source>
        <strain evidence="2">LMG 31231</strain>
    </source>
</reference>
<dbReference type="AlphaFoldDB" id="A0A9X9WXQ7"/>
<protein>
    <submittedName>
        <fullName evidence="2">Aa3-type cytochrome c oxidase subunit IV</fullName>
    </submittedName>
</protein>
<comment type="caution">
    <text evidence="2">The sequence shown here is derived from an EMBL/GenBank/DDBJ whole genome shotgun (WGS) entry which is preliminary data.</text>
</comment>
<accession>A0A9X9WXQ7</accession>
<evidence type="ECO:0000313" key="3">
    <source>
        <dbReference type="Proteomes" id="UP001138751"/>
    </source>
</evidence>
<keyword evidence="3" id="KW-1185">Reference proteome</keyword>
<reference evidence="2" key="2">
    <citation type="journal article" date="2021" name="Syst. Appl. Microbiol.">
        <title>Roseomonas hellenica sp. nov., isolated from roots of wild-growing Alkanna tinctoria.</title>
        <authorList>
            <person name="Rat A."/>
            <person name="Naranjo H.D."/>
            <person name="Lebbe L."/>
            <person name="Cnockaert M."/>
            <person name="Krigas N."/>
            <person name="Grigoriadou K."/>
            <person name="Maloupa E."/>
            <person name="Willems A."/>
        </authorList>
    </citation>
    <scope>NUCLEOTIDE SEQUENCE</scope>
    <source>
        <strain evidence="2">LMG 31231</strain>
    </source>
</reference>
<sequence>MAEQQTYEFVEVKAADILAERQQTWGGFTSFLTWSLVTIAILLVLIYAIWG</sequence>
<proteinExistence type="predicted"/>
<keyword evidence="1" id="KW-0472">Membrane</keyword>
<gene>
    <name evidence="2" type="ORF">GXW76_12215</name>
</gene>
<dbReference type="RefSeq" id="WP_211862311.1">
    <property type="nucleotide sequence ID" value="NZ_JAAEDM010000029.1"/>
</dbReference>
<keyword evidence="1" id="KW-0812">Transmembrane</keyword>
<evidence type="ECO:0000313" key="2">
    <source>
        <dbReference type="EMBL" id="MBR0671936.1"/>
    </source>
</evidence>
<dbReference type="Gene3D" id="1.20.5.160">
    <property type="entry name" value="Bacterial aa3 type cytochrome c oxidase subunit IV"/>
    <property type="match status" value="1"/>
</dbReference>
<keyword evidence="1" id="KW-1133">Transmembrane helix</keyword>